<evidence type="ECO:0000313" key="1">
    <source>
        <dbReference type="EMBL" id="KAF5231325.1"/>
    </source>
</evidence>
<reference evidence="1 2" key="1">
    <citation type="journal article" date="2020" name="BMC Genomics">
        <title>Correction to: Identification and distribution of gene clusters required for synthesis of sphingolipid metabolism inhibitors in diverse species of the filamentous fungus Fusarium.</title>
        <authorList>
            <person name="Kim H.S."/>
            <person name="Lohmar J.M."/>
            <person name="Busman M."/>
            <person name="Brown D.W."/>
            <person name="Naumann T.A."/>
            <person name="Divon H.H."/>
            <person name="Lysoe E."/>
            <person name="Uhlig S."/>
            <person name="Proctor R.H."/>
        </authorList>
    </citation>
    <scope>NUCLEOTIDE SEQUENCE [LARGE SCALE GENOMIC DNA]</scope>
    <source>
        <strain evidence="1 2">NRRL 25214</strain>
    </source>
</reference>
<evidence type="ECO:0000313" key="2">
    <source>
        <dbReference type="Proteomes" id="UP000573603"/>
    </source>
</evidence>
<comment type="caution">
    <text evidence="1">The sequence shown here is derived from an EMBL/GenBank/DDBJ whole genome shotgun (WGS) entry which is preliminary data.</text>
</comment>
<gene>
    <name evidence="1" type="ORF">FANTH_13449</name>
</gene>
<organism evidence="1 2">
    <name type="scientific">Fusarium anthophilum</name>
    <dbReference type="NCBI Taxonomy" id="48485"/>
    <lineage>
        <taxon>Eukaryota</taxon>
        <taxon>Fungi</taxon>
        <taxon>Dikarya</taxon>
        <taxon>Ascomycota</taxon>
        <taxon>Pezizomycotina</taxon>
        <taxon>Sordariomycetes</taxon>
        <taxon>Hypocreomycetidae</taxon>
        <taxon>Hypocreales</taxon>
        <taxon>Nectriaceae</taxon>
        <taxon>Fusarium</taxon>
        <taxon>Fusarium fujikuroi species complex</taxon>
    </lineage>
</organism>
<dbReference type="EMBL" id="JABEVY010000484">
    <property type="protein sequence ID" value="KAF5231325.1"/>
    <property type="molecule type" value="Genomic_DNA"/>
</dbReference>
<proteinExistence type="predicted"/>
<keyword evidence="2" id="KW-1185">Reference proteome</keyword>
<dbReference type="Proteomes" id="UP000573603">
    <property type="component" value="Unassembled WGS sequence"/>
</dbReference>
<protein>
    <submittedName>
        <fullName evidence="1">Uncharacterized protein</fullName>
    </submittedName>
</protein>
<sequence>MSFLSCLDGLFPLTRQRKPRTKRDGAIEKGQLNVHDYQQDRSGASQTTTLQQLETPEVSKSWEDITESYVESINAVKPLSCPFSIYSPENGLKCERKEDLRSIEDLIGHLFQCHSRLPYCATCYEAFSNLTLRDNHALSEKCNKRHIADIWIGLNESQKVALKEISSKSDTEREAWKQIWSICLSTQQV</sequence>
<dbReference type="AlphaFoldDB" id="A0A8H4YNW1"/>
<name>A0A8H4YNW1_9HYPO</name>
<accession>A0A8H4YNW1</accession>